<proteinExistence type="predicted"/>
<evidence type="ECO:0000313" key="7">
    <source>
        <dbReference type="Proteomes" id="UP000789524"/>
    </source>
</evidence>
<evidence type="ECO:0000256" key="5">
    <source>
        <dbReference type="ARBA" id="ARBA00022840"/>
    </source>
</evidence>
<evidence type="ECO:0000256" key="3">
    <source>
        <dbReference type="ARBA" id="ARBA00022598"/>
    </source>
</evidence>
<keyword evidence="7" id="KW-1185">Reference proteome</keyword>
<keyword evidence="3" id="KW-0436">Ligase</keyword>
<name>A0A8J2QXL4_9NEOP</name>
<keyword evidence="4" id="KW-0547">Nucleotide-binding</keyword>
<dbReference type="Pfam" id="PF03133">
    <property type="entry name" value="TTL"/>
    <property type="match status" value="1"/>
</dbReference>
<gene>
    <name evidence="6" type="ORF">DCHRY22_LOCUS7705</name>
</gene>
<dbReference type="GO" id="GO:0003341">
    <property type="term" value="P:cilium movement"/>
    <property type="evidence" value="ECO:0007669"/>
    <property type="project" value="TreeGrafter"/>
</dbReference>
<dbReference type="InterPro" id="IPR004344">
    <property type="entry name" value="TTL/TTLL_fam"/>
</dbReference>
<evidence type="ECO:0000256" key="4">
    <source>
        <dbReference type="ARBA" id="ARBA00022741"/>
    </source>
</evidence>
<dbReference type="GO" id="GO:0060271">
    <property type="term" value="P:cilium assembly"/>
    <property type="evidence" value="ECO:0007669"/>
    <property type="project" value="TreeGrafter"/>
</dbReference>
<keyword evidence="2" id="KW-0963">Cytoplasm</keyword>
<dbReference type="Proteomes" id="UP000789524">
    <property type="component" value="Unassembled WGS sequence"/>
</dbReference>
<dbReference type="AlphaFoldDB" id="A0A8J2QXL4"/>
<reference evidence="6" key="1">
    <citation type="submission" date="2021-09" db="EMBL/GenBank/DDBJ databases">
        <authorList>
            <person name="Martin H S."/>
        </authorList>
    </citation>
    <scope>NUCLEOTIDE SEQUENCE</scope>
</reference>
<dbReference type="SUPFAM" id="SSF56059">
    <property type="entry name" value="Glutathione synthetase ATP-binding domain-like"/>
    <property type="match status" value="1"/>
</dbReference>
<dbReference type="Gene3D" id="3.30.470.20">
    <property type="entry name" value="ATP-grasp fold, B domain"/>
    <property type="match status" value="1"/>
</dbReference>
<dbReference type="InterPro" id="IPR051437">
    <property type="entry name" value="TTLL_monoglycylase"/>
</dbReference>
<protein>
    <submittedName>
        <fullName evidence="6">(African queen) hypothetical protein</fullName>
    </submittedName>
</protein>
<dbReference type="EMBL" id="CAKASE010000058">
    <property type="protein sequence ID" value="CAG9567442.1"/>
    <property type="molecule type" value="Genomic_DNA"/>
</dbReference>
<dbReference type="PROSITE" id="PS51221">
    <property type="entry name" value="TTL"/>
    <property type="match status" value="1"/>
</dbReference>
<organism evidence="6 7">
    <name type="scientific">Danaus chrysippus</name>
    <name type="common">African queen</name>
    <dbReference type="NCBI Taxonomy" id="151541"/>
    <lineage>
        <taxon>Eukaryota</taxon>
        <taxon>Metazoa</taxon>
        <taxon>Ecdysozoa</taxon>
        <taxon>Arthropoda</taxon>
        <taxon>Hexapoda</taxon>
        <taxon>Insecta</taxon>
        <taxon>Pterygota</taxon>
        <taxon>Neoptera</taxon>
        <taxon>Endopterygota</taxon>
        <taxon>Lepidoptera</taxon>
        <taxon>Glossata</taxon>
        <taxon>Ditrysia</taxon>
        <taxon>Papilionoidea</taxon>
        <taxon>Nymphalidae</taxon>
        <taxon>Danainae</taxon>
        <taxon>Danaini</taxon>
        <taxon>Danaina</taxon>
        <taxon>Danaus</taxon>
        <taxon>Anosia</taxon>
    </lineage>
</organism>
<evidence type="ECO:0000256" key="2">
    <source>
        <dbReference type="ARBA" id="ARBA00022490"/>
    </source>
</evidence>
<dbReference type="PANTHER" id="PTHR45870">
    <property type="entry name" value="TUBULIN MONOGLYCYLASE TTLL3"/>
    <property type="match status" value="1"/>
</dbReference>
<accession>A0A8J2QXL4</accession>
<dbReference type="GO" id="GO:0005524">
    <property type="term" value="F:ATP binding"/>
    <property type="evidence" value="ECO:0007669"/>
    <property type="project" value="UniProtKB-KW"/>
</dbReference>
<dbReference type="GO" id="GO:0005930">
    <property type="term" value="C:axoneme"/>
    <property type="evidence" value="ECO:0007669"/>
    <property type="project" value="TreeGrafter"/>
</dbReference>
<comment type="caution">
    <text evidence="6">The sequence shown here is derived from an EMBL/GenBank/DDBJ whole genome shotgun (WGS) entry which is preliminary data.</text>
</comment>
<keyword evidence="5" id="KW-0067">ATP-binding</keyword>
<dbReference type="OrthoDB" id="202825at2759"/>
<evidence type="ECO:0000256" key="1">
    <source>
        <dbReference type="ARBA" id="ARBA00004496"/>
    </source>
</evidence>
<dbReference type="GO" id="GO:0070736">
    <property type="term" value="F:protein-glycine ligase activity, initiating"/>
    <property type="evidence" value="ECO:0007669"/>
    <property type="project" value="TreeGrafter"/>
</dbReference>
<comment type="subcellular location">
    <subcellularLocation>
        <location evidence="1">Cytoplasm</location>
    </subcellularLocation>
</comment>
<evidence type="ECO:0000313" key="6">
    <source>
        <dbReference type="EMBL" id="CAG9567442.1"/>
    </source>
</evidence>
<sequence length="775" mass="89942">MAYKSNNLHVGLTRKEKTFVICSCQNKSSKYLKLKNLAASAIKENKIFAVYGNCNAVRKALIERGWVEKIPPNRMNLSKIRNGTCSSKTDIQNELERLLLSNLIEKCNPNFVWRTRDQRRDTTIDMNKDCRTIINKLEIDALWTSKQGLCSSLKRNYWFYIEDIAEVNAPRSYNTSDFGELESFEKDFKITACTSLLKWILSMVANDRPIFQPTGKISLNIIVFALNRCKEYLFQKQNKDIDTEIPEVRESQWSSFLKKYYCIISKDEVFQEDTRNKIPLYLSYAKFLLKEVYRYRPQLSCEGCHNIWIIKPAYCSRGRGIRMASKLGVITSILTKANSKFVIQKYIEEPLLIYETKFDIRQYYLVTSTYPLVIWMYTDCYLKFSSQRYNLKNYHESIHLTNNAVQKKYTNCIGRHTELPNQNMWDSDKYKHYLNKIGKENVWDTIIYPGMKKSIIGIMLGCQDTLSVSKNRFELYGCDFLLDKEYRPWLIEINSCPDLNHTTAVTAKMCPAVISDIIKVVIDFAKNPKAATGKFECIYRQPMTLPRYGSAAELFVRGYSLSNEYFYKGNIEIQESYADPTIGKESNIKAVLQKLKQLHEMDDDIMKQPEDDLAFPETKDRDTCTHKTLSEYELSVTAAVITEQLNELMDRVTSDSSFNTKKSECEETSCPKQNICSVTNISTLLRKSVCNFMPGETMEKAFRFSKLDDGPRGKGSIVELNDIEKIFYNLTLNNNVAKCSPSTNIQRNYSQDVLKATTKLVSFINRKEKEYRKYI</sequence>
<dbReference type="PANTHER" id="PTHR45870:SF2">
    <property type="entry name" value="TUBULIN MONOGLYCYLASE TTLL3"/>
    <property type="match status" value="1"/>
</dbReference>
<dbReference type="GO" id="GO:0015630">
    <property type="term" value="C:microtubule cytoskeleton"/>
    <property type="evidence" value="ECO:0007669"/>
    <property type="project" value="TreeGrafter"/>
</dbReference>